<evidence type="ECO:0000313" key="2">
    <source>
        <dbReference type="EMBL" id="MBB4957864.1"/>
    </source>
</evidence>
<organism evidence="2 3">
    <name type="scientific">Micromonospora polyrhachis</name>
    <dbReference type="NCBI Taxonomy" id="1282883"/>
    <lineage>
        <taxon>Bacteria</taxon>
        <taxon>Bacillati</taxon>
        <taxon>Actinomycetota</taxon>
        <taxon>Actinomycetes</taxon>
        <taxon>Micromonosporales</taxon>
        <taxon>Micromonosporaceae</taxon>
        <taxon>Micromonospora</taxon>
    </lineage>
</organism>
<dbReference type="RefSeq" id="WP_312881950.1">
    <property type="nucleotide sequence ID" value="NZ_JACHJW010000001.1"/>
</dbReference>
<dbReference type="Proteomes" id="UP000578819">
    <property type="component" value="Unassembled WGS sequence"/>
</dbReference>
<accession>A0A7W7SN71</accession>
<name>A0A7W7SN71_9ACTN</name>
<reference evidence="2 3" key="1">
    <citation type="submission" date="2020-08" db="EMBL/GenBank/DDBJ databases">
        <title>Sequencing the genomes of 1000 actinobacteria strains.</title>
        <authorList>
            <person name="Klenk H.-P."/>
        </authorList>
    </citation>
    <scope>NUCLEOTIDE SEQUENCE [LARGE SCALE GENOMIC DNA]</scope>
    <source>
        <strain evidence="2 3">DSM 45886</strain>
    </source>
</reference>
<dbReference type="AlphaFoldDB" id="A0A7W7SN71"/>
<sequence>MTNVDQRLDRVRGASAPRRHNARTLAALTSNPGCRRRALLDGAGVDKQRIAAHVGFPAQFGQSQFAITRGNAFEAQVKADGCATLLRLLREVLGLPIPDASYTDLGNPDDPDGAGTSRPQPSADRHTHSRRLLTGAARLAASATKLDGPALDDQPSPAGGALFDHPLLHLTVAGQRVYLEPDLIAFQLAGRFHVVEIKSFAVIDGQADASKVSAAATQAAVYVLAMRQLLTEAGQDPETVSSDVILVCPRDFSNEPTAALIDVRKQLLVLRRQLDRMARVEELVAVLPDGFSLDLVPDPDGQPTRPPAALAATLGAVEARYAPECLAACELARFCRHEARGSTASLGRSVRDALGGIDQVATVLGLASGELTPAAEQVEATTLLQAAARLRAEVLATVGVDGGEWAAGIVGSQRAAEQPSVVG</sequence>
<dbReference type="EMBL" id="JACHJW010000001">
    <property type="protein sequence ID" value="MBB4957864.1"/>
    <property type="molecule type" value="Genomic_DNA"/>
</dbReference>
<feature type="region of interest" description="Disordered" evidence="1">
    <location>
        <begin position="101"/>
        <end position="129"/>
    </location>
</feature>
<keyword evidence="3" id="KW-1185">Reference proteome</keyword>
<proteinExistence type="predicted"/>
<comment type="caution">
    <text evidence="2">The sequence shown here is derived from an EMBL/GenBank/DDBJ whole genome shotgun (WGS) entry which is preliminary data.</text>
</comment>
<protein>
    <recommendedName>
        <fullName evidence="4">Secreted protein</fullName>
    </recommendedName>
</protein>
<evidence type="ECO:0000313" key="3">
    <source>
        <dbReference type="Proteomes" id="UP000578819"/>
    </source>
</evidence>
<gene>
    <name evidence="2" type="ORF">FHR38_001597</name>
</gene>
<evidence type="ECO:0000256" key="1">
    <source>
        <dbReference type="SAM" id="MobiDB-lite"/>
    </source>
</evidence>
<evidence type="ECO:0008006" key="4">
    <source>
        <dbReference type="Google" id="ProtNLM"/>
    </source>
</evidence>